<dbReference type="InterPro" id="IPR036390">
    <property type="entry name" value="WH_DNA-bd_sf"/>
</dbReference>
<evidence type="ECO:0000256" key="1">
    <source>
        <dbReference type="ARBA" id="ARBA00023015"/>
    </source>
</evidence>
<evidence type="ECO:0000256" key="3">
    <source>
        <dbReference type="ARBA" id="ARBA00023163"/>
    </source>
</evidence>
<dbReference type="Gene3D" id="1.10.10.10">
    <property type="entry name" value="Winged helix-like DNA-binding domain superfamily/Winged helix DNA-binding domain"/>
    <property type="match status" value="1"/>
</dbReference>
<name>A0A0A3ZJM9_9GAMM</name>
<dbReference type="PROSITE" id="PS50949">
    <property type="entry name" value="HTH_GNTR"/>
    <property type="match status" value="1"/>
</dbReference>
<dbReference type="Proteomes" id="UP000030351">
    <property type="component" value="Unassembled WGS sequence"/>
</dbReference>
<feature type="domain" description="HTH gntR-type" evidence="4">
    <location>
        <begin position="12"/>
        <end position="78"/>
    </location>
</feature>
<gene>
    <name evidence="5" type="ORF">NG99_27315</name>
</gene>
<dbReference type="SMART" id="SM00345">
    <property type="entry name" value="HTH_GNTR"/>
    <property type="match status" value="1"/>
</dbReference>
<organism evidence="5 6">
    <name type="scientific">Erwinia typographi</name>
    <dbReference type="NCBI Taxonomy" id="371042"/>
    <lineage>
        <taxon>Bacteria</taxon>
        <taxon>Pseudomonadati</taxon>
        <taxon>Pseudomonadota</taxon>
        <taxon>Gammaproteobacteria</taxon>
        <taxon>Enterobacterales</taxon>
        <taxon>Erwiniaceae</taxon>
        <taxon>Erwinia</taxon>
    </lineage>
</organism>
<accession>A0A0A3ZJM9</accession>
<dbReference type="OrthoDB" id="7005926at2"/>
<proteinExistence type="predicted"/>
<dbReference type="InterPro" id="IPR036388">
    <property type="entry name" value="WH-like_DNA-bd_sf"/>
</dbReference>
<evidence type="ECO:0000313" key="6">
    <source>
        <dbReference type="Proteomes" id="UP000030351"/>
    </source>
</evidence>
<protein>
    <submittedName>
        <fullName evidence="5">GntR family transcriptional regulator</fullName>
    </submittedName>
</protein>
<dbReference type="GO" id="GO:0003700">
    <property type="term" value="F:DNA-binding transcription factor activity"/>
    <property type="evidence" value="ECO:0007669"/>
    <property type="project" value="InterPro"/>
</dbReference>
<sequence length="78" mass="8959">MNELSENKRRPRKAYLSARQALLNLLNTEFSEGDQIPAERDLSILLGISRMTLRKITDELVISGMLERRGNQGTWLTE</sequence>
<dbReference type="AlphaFoldDB" id="A0A0A3ZJM9"/>
<keyword evidence="1" id="KW-0805">Transcription regulation</keyword>
<dbReference type="STRING" id="371042.NG99_27315"/>
<dbReference type="Pfam" id="PF00392">
    <property type="entry name" value="GntR"/>
    <property type="match status" value="1"/>
</dbReference>
<keyword evidence="6" id="KW-1185">Reference proteome</keyword>
<dbReference type="SUPFAM" id="SSF46785">
    <property type="entry name" value="Winged helix' DNA-binding domain"/>
    <property type="match status" value="1"/>
</dbReference>
<dbReference type="eggNOG" id="COG2188">
    <property type="taxonomic scope" value="Bacteria"/>
</dbReference>
<reference evidence="5 6" key="1">
    <citation type="submission" date="2014-10" db="EMBL/GenBank/DDBJ databases">
        <title>Genome sequence of Erwinia typographi M043b.</title>
        <authorList>
            <person name="Chan K.-G."/>
            <person name="Tan W.-S."/>
        </authorList>
    </citation>
    <scope>NUCLEOTIDE SEQUENCE [LARGE SCALE GENOMIC DNA]</scope>
    <source>
        <strain evidence="5 6">M043b</strain>
    </source>
</reference>
<keyword evidence="3" id="KW-0804">Transcription</keyword>
<dbReference type="PRINTS" id="PR00035">
    <property type="entry name" value="HTHGNTR"/>
</dbReference>
<comment type="caution">
    <text evidence="5">The sequence shown here is derived from an EMBL/GenBank/DDBJ whole genome shotgun (WGS) entry which is preliminary data.</text>
</comment>
<evidence type="ECO:0000259" key="4">
    <source>
        <dbReference type="PROSITE" id="PS50949"/>
    </source>
</evidence>
<dbReference type="EMBL" id="JRUQ01000133">
    <property type="protein sequence ID" value="KGT85968.1"/>
    <property type="molecule type" value="Genomic_DNA"/>
</dbReference>
<evidence type="ECO:0000256" key="2">
    <source>
        <dbReference type="ARBA" id="ARBA00023125"/>
    </source>
</evidence>
<dbReference type="GO" id="GO:0003677">
    <property type="term" value="F:DNA binding"/>
    <property type="evidence" value="ECO:0007669"/>
    <property type="project" value="UniProtKB-KW"/>
</dbReference>
<evidence type="ECO:0000313" key="5">
    <source>
        <dbReference type="EMBL" id="KGT85968.1"/>
    </source>
</evidence>
<feature type="non-terminal residue" evidence="5">
    <location>
        <position position="78"/>
    </location>
</feature>
<keyword evidence="2" id="KW-0238">DNA-binding</keyword>
<dbReference type="InterPro" id="IPR000524">
    <property type="entry name" value="Tscrpt_reg_HTH_GntR"/>
</dbReference>